<dbReference type="PANTHER" id="PTHR33332">
    <property type="entry name" value="REVERSE TRANSCRIPTASE DOMAIN-CONTAINING PROTEIN"/>
    <property type="match status" value="1"/>
</dbReference>
<feature type="compositionally biased region" description="Low complexity" evidence="1">
    <location>
        <begin position="385"/>
        <end position="396"/>
    </location>
</feature>
<dbReference type="CDD" id="cd01650">
    <property type="entry name" value="RT_nLTR_like"/>
    <property type="match status" value="1"/>
</dbReference>
<dbReference type="PROSITE" id="PS50878">
    <property type="entry name" value="RT_POL"/>
    <property type="match status" value="1"/>
</dbReference>
<dbReference type="Gene3D" id="3.60.10.10">
    <property type="entry name" value="Endonuclease/exonuclease/phosphatase"/>
    <property type="match status" value="1"/>
</dbReference>
<protein>
    <recommendedName>
        <fullName evidence="2">Reverse transcriptase domain-containing protein</fullName>
    </recommendedName>
</protein>
<dbReference type="InterPro" id="IPR036691">
    <property type="entry name" value="Endo/exonu/phosph_ase_sf"/>
</dbReference>
<evidence type="ECO:0000313" key="4">
    <source>
        <dbReference type="Proteomes" id="UP001292094"/>
    </source>
</evidence>
<dbReference type="InterPro" id="IPR000477">
    <property type="entry name" value="RT_dom"/>
</dbReference>
<gene>
    <name evidence="3" type="ORF">Pmani_010466</name>
</gene>
<dbReference type="Pfam" id="PF00078">
    <property type="entry name" value="RVT_1"/>
    <property type="match status" value="1"/>
</dbReference>
<dbReference type="GO" id="GO:0003824">
    <property type="term" value="F:catalytic activity"/>
    <property type="evidence" value="ECO:0007669"/>
    <property type="project" value="InterPro"/>
</dbReference>
<evidence type="ECO:0000256" key="1">
    <source>
        <dbReference type="SAM" id="MobiDB-lite"/>
    </source>
</evidence>
<dbReference type="SUPFAM" id="SSF56219">
    <property type="entry name" value="DNase I-like"/>
    <property type="match status" value="1"/>
</dbReference>
<feature type="compositionally biased region" description="Pro residues" evidence="1">
    <location>
        <begin position="265"/>
        <end position="358"/>
    </location>
</feature>
<evidence type="ECO:0000313" key="3">
    <source>
        <dbReference type="EMBL" id="KAK4318556.1"/>
    </source>
</evidence>
<dbReference type="Proteomes" id="UP001292094">
    <property type="component" value="Unassembled WGS sequence"/>
</dbReference>
<sequence>MSVDGASHRLIDRPAGIPGYLPRQWCAVCGLKITNTIRSQRCIEQGCPNISHTACLDNEPEFNCENTQELRVRVGIRGQVTFRLPQVTPDLGWSTLLCPSASVEEEDLVDLTREELKVLVLTLRKDLSEGKEQIKVYSVAIDKLTDKRSVLAEALEIVDSFISLRENSRDKTDLKTISCTARPDKIDKGWAEHISVNTEAGECWATVGDCGDRGSNDITGTPNRPELIPSSSLAVQVTQDIGVGEGGSGDSVLSSASSPACPTLPHNPPSPRNPRPSAPPLRTPSPRAPPPRTPPPRAPPPRAPPPRTPPPRAPPPRAPPPRAPPPRAPPPRAPPPRAPPTRAPPTRNYPPRIPPQHLPPSLVHPIRTQPVQRPQTVRGNKHYPQGSSHQRSSQGQRCSLCHRKDHSEEQCPKHLTCEYCQGRFHTERTCRERQADRRHQDLIQAVRLGSQETLAVLLGAAWRLPSQQLNNTWGTRPTPGVGLYNSHYPYPQANVRGFHTNVGELTHRFVQANKADIVFVCETFLDNKVTSGYARIKGYSSWVRKDRSTLGGGVALCFKNSLRVVVLDTPIPADLEVIIWKVCGDKDVGILCVGCYRPPSQGTVLIDYLLTNLDRLMTDHHCKFVIILGDLNQRGIQHSFDSLLAVFNLQNYVTFPTHRSGSSIDPVVTDLPSHEIQCSSMGPVGSSDHEAILTKITFKRPRDESITPTLWQWESADWCKLRNSLEQTDWESVLQGDVDQQVEWSTSNDKYRAWRRYKRHPTRHNRTLLRAATARLVTTQAWAREQWEECLRRKLRGGNVGSKQWWGLVKDAQGETHESSIPPLIQADGTTVHLTKDKVDLLAQHFARKMTVPDPTRATPSLPVVAGGKLTSFSLSEAEVRASLSAQWALTGKVLEGIITQRLTTHLEEQYLLSERQFGFRKGRSAADLNLLLVNEWSDALDQGRPTAVLALDIAGAFDRVWHPALVERLHAAGLSGGALELLRHYLLERHLKVVHNGQQSPPCNIEAGVPQGSVLGPLLWNIYVNDLLNLVPSAKAYADDVTVSVSFAPGDETSTISHLNTILHRLEIWGRRWQVSFAPHKTHLMVVSRTRHDIRLFFDGAFLAPSKELKILGVTYDDKLNFKPHIMQLARTAAGQLASLRRISWLLDNRGRELLYKAQIRSTLEYSCLAWGGAAPSHIAVLDKVQRRAERIIWDGQQRQPGALQCLQHRRDVAGLTTFFKAQVRRTPHLNQLRQAERRTEVFTRTVAAEPGALALHRSHSTHHQRQFTQVYTRLWNCLLASDSCPNHLTNTTVVLQRFKVLVHRWLSSVRDSDTEH</sequence>
<accession>A0AAE1Q1U8</accession>
<feature type="compositionally biased region" description="Polar residues" evidence="1">
    <location>
        <begin position="369"/>
        <end position="378"/>
    </location>
</feature>
<dbReference type="Pfam" id="PF03372">
    <property type="entry name" value="Exo_endo_phos"/>
    <property type="match status" value="1"/>
</dbReference>
<dbReference type="InterPro" id="IPR005135">
    <property type="entry name" value="Endo/exonuclease/phosphatase"/>
</dbReference>
<comment type="caution">
    <text evidence="3">The sequence shown here is derived from an EMBL/GenBank/DDBJ whole genome shotgun (WGS) entry which is preliminary data.</text>
</comment>
<dbReference type="SUPFAM" id="SSF56672">
    <property type="entry name" value="DNA/RNA polymerases"/>
    <property type="match status" value="1"/>
</dbReference>
<keyword evidence="4" id="KW-1185">Reference proteome</keyword>
<reference evidence="3" key="1">
    <citation type="submission" date="2023-11" db="EMBL/GenBank/DDBJ databases">
        <title>Genome assemblies of two species of porcelain crab, Petrolisthes cinctipes and Petrolisthes manimaculis (Anomura: Porcellanidae).</title>
        <authorList>
            <person name="Angst P."/>
        </authorList>
    </citation>
    <scope>NUCLEOTIDE SEQUENCE</scope>
    <source>
        <strain evidence="3">PB745_02</strain>
        <tissue evidence="3">Gill</tissue>
    </source>
</reference>
<proteinExistence type="predicted"/>
<dbReference type="EMBL" id="JAWZYT010000822">
    <property type="protein sequence ID" value="KAK4318556.1"/>
    <property type="molecule type" value="Genomic_DNA"/>
</dbReference>
<name>A0AAE1Q1U8_9EUCA</name>
<feature type="region of interest" description="Disordered" evidence="1">
    <location>
        <begin position="241"/>
        <end position="396"/>
    </location>
</feature>
<dbReference type="GO" id="GO:0071897">
    <property type="term" value="P:DNA biosynthetic process"/>
    <property type="evidence" value="ECO:0007669"/>
    <property type="project" value="UniProtKB-ARBA"/>
</dbReference>
<evidence type="ECO:0000259" key="2">
    <source>
        <dbReference type="PROSITE" id="PS50878"/>
    </source>
</evidence>
<dbReference type="InterPro" id="IPR043502">
    <property type="entry name" value="DNA/RNA_pol_sf"/>
</dbReference>
<organism evidence="3 4">
    <name type="scientific">Petrolisthes manimaculis</name>
    <dbReference type="NCBI Taxonomy" id="1843537"/>
    <lineage>
        <taxon>Eukaryota</taxon>
        <taxon>Metazoa</taxon>
        <taxon>Ecdysozoa</taxon>
        <taxon>Arthropoda</taxon>
        <taxon>Crustacea</taxon>
        <taxon>Multicrustacea</taxon>
        <taxon>Malacostraca</taxon>
        <taxon>Eumalacostraca</taxon>
        <taxon>Eucarida</taxon>
        <taxon>Decapoda</taxon>
        <taxon>Pleocyemata</taxon>
        <taxon>Anomura</taxon>
        <taxon>Galatheoidea</taxon>
        <taxon>Porcellanidae</taxon>
        <taxon>Petrolisthes</taxon>
    </lineage>
</organism>
<feature type="domain" description="Reverse transcriptase" evidence="2">
    <location>
        <begin position="833"/>
        <end position="1117"/>
    </location>
</feature>